<feature type="non-terminal residue" evidence="1">
    <location>
        <position position="1"/>
    </location>
</feature>
<accession>A0A6P4E4Y4</accession>
<name>A0A6P4E4Y4_DRORH</name>
<reference evidence="1" key="1">
    <citation type="submission" date="2025-08" db="UniProtKB">
        <authorList>
            <consortium name="RefSeq"/>
        </authorList>
    </citation>
    <scope>IDENTIFICATION</scope>
</reference>
<gene>
    <name evidence="1" type="primary">LOC108039085</name>
</gene>
<dbReference type="AlphaFoldDB" id="A0A6P4E4Y4"/>
<evidence type="ECO:0000313" key="1">
    <source>
        <dbReference type="RefSeq" id="XP_016971504.1"/>
    </source>
</evidence>
<sequence length="216" mass="23800">VHPTLLKNIDGVVQLFQQREQLYAACWTHNEWIPQVPEITDESLNVAIEVVERVLDKISLKSLCGVESRDEGSPAEIVSIASTVDIVEEEPSCPPTQFNITNFMDIENLSLFSQATQTAADPPMSAKHHRARNSNGVPSKRIRLVNDNGPQLRQQFPQLPMGECGANQPPDPVDNITPSLDFSAVNTLLESSNLNALLDSTNVNTRKVIGSCFKAR</sequence>
<protein>
    <submittedName>
        <fullName evidence="1">Uncharacterized protein LOC108039085</fullName>
    </submittedName>
</protein>
<dbReference type="RefSeq" id="XP_016971504.1">
    <property type="nucleotide sequence ID" value="XM_017116015.1"/>
</dbReference>
<dbReference type="OrthoDB" id="8065942at2759"/>
<organism evidence="1">
    <name type="scientific">Drosophila rhopaloa</name>
    <name type="common">Fruit fly</name>
    <dbReference type="NCBI Taxonomy" id="1041015"/>
    <lineage>
        <taxon>Eukaryota</taxon>
        <taxon>Metazoa</taxon>
        <taxon>Ecdysozoa</taxon>
        <taxon>Arthropoda</taxon>
        <taxon>Hexapoda</taxon>
        <taxon>Insecta</taxon>
        <taxon>Pterygota</taxon>
        <taxon>Neoptera</taxon>
        <taxon>Endopterygota</taxon>
        <taxon>Diptera</taxon>
        <taxon>Brachycera</taxon>
        <taxon>Muscomorpha</taxon>
        <taxon>Ephydroidea</taxon>
        <taxon>Drosophilidae</taxon>
        <taxon>Drosophila</taxon>
        <taxon>Sophophora</taxon>
    </lineage>
</organism>
<proteinExistence type="predicted"/>